<dbReference type="AlphaFoldDB" id="A0A9Q0JUC7"/>
<dbReference type="Proteomes" id="UP001141806">
    <property type="component" value="Unassembled WGS sequence"/>
</dbReference>
<accession>A0A9Q0JUC7</accession>
<reference evidence="1" key="1">
    <citation type="journal article" date="2023" name="Plant J.">
        <title>The genome of the king protea, Protea cynaroides.</title>
        <authorList>
            <person name="Chang J."/>
            <person name="Duong T.A."/>
            <person name="Schoeman C."/>
            <person name="Ma X."/>
            <person name="Roodt D."/>
            <person name="Barker N."/>
            <person name="Li Z."/>
            <person name="Van de Peer Y."/>
            <person name="Mizrachi E."/>
        </authorList>
    </citation>
    <scope>NUCLEOTIDE SEQUENCE</scope>
    <source>
        <tissue evidence="1">Young leaves</tissue>
    </source>
</reference>
<comment type="caution">
    <text evidence="1">The sequence shown here is derived from an EMBL/GenBank/DDBJ whole genome shotgun (WGS) entry which is preliminary data.</text>
</comment>
<proteinExistence type="predicted"/>
<evidence type="ECO:0000313" key="2">
    <source>
        <dbReference type="Proteomes" id="UP001141806"/>
    </source>
</evidence>
<sequence>MYGTLLPVLFPTSKRFNCTQNILYLITYIRHFNSLIGSPFEWFTLDLYLSKPKIPRSVSIFLLIPSEPFVFGTAIALLGGSNSGVPSSTVWICDCRFTRLEIGPKMGVGGVFAAAVLNGRPVEVRVQLVCANAVAEDKFYVVNHVLMEASWLWA</sequence>
<dbReference type="EMBL" id="JAMYWD010000012">
    <property type="protein sequence ID" value="KAJ4952156.1"/>
    <property type="molecule type" value="Genomic_DNA"/>
</dbReference>
<evidence type="ECO:0000313" key="1">
    <source>
        <dbReference type="EMBL" id="KAJ4952156.1"/>
    </source>
</evidence>
<keyword evidence="2" id="KW-1185">Reference proteome</keyword>
<protein>
    <submittedName>
        <fullName evidence="1">Uncharacterized protein</fullName>
    </submittedName>
</protein>
<organism evidence="1 2">
    <name type="scientific">Protea cynaroides</name>
    <dbReference type="NCBI Taxonomy" id="273540"/>
    <lineage>
        <taxon>Eukaryota</taxon>
        <taxon>Viridiplantae</taxon>
        <taxon>Streptophyta</taxon>
        <taxon>Embryophyta</taxon>
        <taxon>Tracheophyta</taxon>
        <taxon>Spermatophyta</taxon>
        <taxon>Magnoliopsida</taxon>
        <taxon>Proteales</taxon>
        <taxon>Proteaceae</taxon>
        <taxon>Protea</taxon>
    </lineage>
</organism>
<gene>
    <name evidence="1" type="ORF">NE237_028988</name>
</gene>
<name>A0A9Q0JUC7_9MAGN</name>